<gene>
    <name evidence="2" type="ORF">So717_20620</name>
</gene>
<feature type="compositionally biased region" description="Polar residues" evidence="1">
    <location>
        <begin position="1"/>
        <end position="17"/>
    </location>
</feature>
<dbReference type="Proteomes" id="UP000436522">
    <property type="component" value="Unassembled WGS sequence"/>
</dbReference>
<proteinExistence type="predicted"/>
<comment type="caution">
    <text evidence="2">The sequence shown here is derived from an EMBL/GenBank/DDBJ whole genome shotgun (WGS) entry which is preliminary data.</text>
</comment>
<evidence type="ECO:0000256" key="1">
    <source>
        <dbReference type="SAM" id="MobiDB-lite"/>
    </source>
</evidence>
<reference evidence="2 3" key="1">
    <citation type="submission" date="2019-12" db="EMBL/GenBank/DDBJ databases">
        <title>Roseobacter cerasinus sp. nov., isolated from seawater around aquaculture.</title>
        <authorList>
            <person name="Muramatsu S."/>
            <person name="Takabe Y."/>
            <person name="Mori K."/>
            <person name="Takaichi S."/>
            <person name="Hanada S."/>
        </authorList>
    </citation>
    <scope>NUCLEOTIDE SEQUENCE [LARGE SCALE GENOMIC DNA]</scope>
    <source>
        <strain evidence="2 3">AI77</strain>
    </source>
</reference>
<protein>
    <submittedName>
        <fullName evidence="2">Uncharacterized protein</fullName>
    </submittedName>
</protein>
<feature type="region of interest" description="Disordered" evidence="1">
    <location>
        <begin position="1"/>
        <end position="20"/>
    </location>
</feature>
<sequence>MPNDPQSAVGDPQNNGDESPLKLQAERFLRNARAYDVHLVADWVVWFAMSTSYPPTSHLGLRWKDIAKADFMLNSSNYPR</sequence>
<dbReference type="EMBL" id="BLIV01000003">
    <property type="protein sequence ID" value="GFE50309.1"/>
    <property type="molecule type" value="Genomic_DNA"/>
</dbReference>
<organism evidence="2 3">
    <name type="scientific">Roseobacter cerasinus</name>
    <dbReference type="NCBI Taxonomy" id="2602289"/>
    <lineage>
        <taxon>Bacteria</taxon>
        <taxon>Pseudomonadati</taxon>
        <taxon>Pseudomonadota</taxon>
        <taxon>Alphaproteobacteria</taxon>
        <taxon>Rhodobacterales</taxon>
        <taxon>Roseobacteraceae</taxon>
        <taxon>Roseobacter</taxon>
    </lineage>
</organism>
<evidence type="ECO:0000313" key="3">
    <source>
        <dbReference type="Proteomes" id="UP000436522"/>
    </source>
</evidence>
<dbReference type="AlphaFoldDB" id="A0A640VQL5"/>
<name>A0A640VQL5_9RHOB</name>
<accession>A0A640VQL5</accession>
<keyword evidence="3" id="KW-1185">Reference proteome</keyword>
<evidence type="ECO:0000313" key="2">
    <source>
        <dbReference type="EMBL" id="GFE50309.1"/>
    </source>
</evidence>